<protein>
    <submittedName>
        <fullName evidence="1">DNA repair protein-like protein</fullName>
    </submittedName>
</protein>
<name>A0A8S5N2I9_9CAUD</name>
<accession>A0A8S5N2I9</accession>
<sequence length="157" mass="18753">MNSLTERKIQQLLGKKLFLRKICIPNVLMWRPHNTEYEADFIYFDLKTRYVTEVEIKTSIEDFRRDFKKNHQHDNCNIKYLYYAIPIEVYALNKTEVLDAIGNNGLILITYKVRKDGAIIEQVDFKKRAKARKGTIPLNQNKLEYFMKIGCMKWVNR</sequence>
<evidence type="ECO:0000313" key="1">
    <source>
        <dbReference type="EMBL" id="DAD88704.1"/>
    </source>
</evidence>
<dbReference type="EMBL" id="BK015046">
    <property type="protein sequence ID" value="DAD88704.1"/>
    <property type="molecule type" value="Genomic_DNA"/>
</dbReference>
<proteinExistence type="predicted"/>
<organism evidence="1">
    <name type="scientific">Caudovirales sp. ctikv1</name>
    <dbReference type="NCBI Taxonomy" id="2826781"/>
    <lineage>
        <taxon>Viruses</taxon>
        <taxon>Duplodnaviria</taxon>
        <taxon>Heunggongvirae</taxon>
        <taxon>Uroviricota</taxon>
        <taxon>Caudoviricetes</taxon>
    </lineage>
</organism>
<reference evidence="1" key="1">
    <citation type="journal article" date="2021" name="Proc. Natl. Acad. Sci. U.S.A.">
        <title>A Catalog of Tens of Thousands of Viruses from Human Metagenomes Reveals Hidden Associations with Chronic Diseases.</title>
        <authorList>
            <person name="Tisza M.J."/>
            <person name="Buck C.B."/>
        </authorList>
    </citation>
    <scope>NUCLEOTIDE SEQUENCE</scope>
    <source>
        <strain evidence="1">Ctikv1</strain>
    </source>
</reference>